<evidence type="ECO:0000256" key="2">
    <source>
        <dbReference type="ARBA" id="ARBA00022801"/>
    </source>
</evidence>
<feature type="compositionally biased region" description="Basic and acidic residues" evidence="5">
    <location>
        <begin position="1942"/>
        <end position="1953"/>
    </location>
</feature>
<evidence type="ECO:0000313" key="7">
    <source>
        <dbReference type="EMBL" id="PHJ21205.1"/>
    </source>
</evidence>
<dbReference type="InterPro" id="IPR022192">
    <property type="entry name" value="SUV3_C"/>
</dbReference>
<evidence type="ECO:0000259" key="6">
    <source>
        <dbReference type="PROSITE" id="PS51192"/>
    </source>
</evidence>
<gene>
    <name evidence="7" type="ORF">CSUI_004959</name>
</gene>
<dbReference type="GeneID" id="94428351"/>
<dbReference type="InterPro" id="IPR050699">
    <property type="entry name" value="RNA-DNA_Helicase"/>
</dbReference>
<feature type="region of interest" description="Disordered" evidence="5">
    <location>
        <begin position="459"/>
        <end position="507"/>
    </location>
</feature>
<comment type="caution">
    <text evidence="7">The sequence shown here is derived from an EMBL/GenBank/DDBJ whole genome shotgun (WGS) entry which is preliminary data.</text>
</comment>
<keyword evidence="4" id="KW-0067">ATP-binding</keyword>
<organism evidence="7 8">
    <name type="scientific">Cystoisospora suis</name>
    <dbReference type="NCBI Taxonomy" id="483139"/>
    <lineage>
        <taxon>Eukaryota</taxon>
        <taxon>Sar</taxon>
        <taxon>Alveolata</taxon>
        <taxon>Apicomplexa</taxon>
        <taxon>Conoidasida</taxon>
        <taxon>Coccidia</taxon>
        <taxon>Eucoccidiorida</taxon>
        <taxon>Eimeriorina</taxon>
        <taxon>Sarcocystidae</taxon>
        <taxon>Cystoisospora</taxon>
    </lineage>
</organism>
<feature type="compositionally biased region" description="Basic and acidic residues" evidence="5">
    <location>
        <begin position="1981"/>
        <end position="2001"/>
    </location>
</feature>
<evidence type="ECO:0000313" key="8">
    <source>
        <dbReference type="Proteomes" id="UP000221165"/>
    </source>
</evidence>
<dbReference type="VEuPathDB" id="ToxoDB:CSUI_004959"/>
<dbReference type="PANTHER" id="PTHR12131">
    <property type="entry name" value="ATP-DEPENDENT RNA AND DNA HELICASE"/>
    <property type="match status" value="1"/>
</dbReference>
<evidence type="ECO:0000256" key="1">
    <source>
        <dbReference type="ARBA" id="ARBA00022741"/>
    </source>
</evidence>
<feature type="compositionally biased region" description="Low complexity" evidence="5">
    <location>
        <begin position="1590"/>
        <end position="1604"/>
    </location>
</feature>
<dbReference type="OrthoDB" id="331670at2759"/>
<dbReference type="GO" id="GO:0016787">
    <property type="term" value="F:hydrolase activity"/>
    <property type="evidence" value="ECO:0007669"/>
    <property type="project" value="UniProtKB-KW"/>
</dbReference>
<dbReference type="GO" id="GO:0000965">
    <property type="term" value="P:mitochondrial RNA 3'-end processing"/>
    <property type="evidence" value="ECO:0007669"/>
    <property type="project" value="TreeGrafter"/>
</dbReference>
<dbReference type="SMART" id="SM00490">
    <property type="entry name" value="HELICc"/>
    <property type="match status" value="1"/>
</dbReference>
<dbReference type="PROSITE" id="PS51192">
    <property type="entry name" value="HELICASE_ATP_BIND_1"/>
    <property type="match status" value="1"/>
</dbReference>
<feature type="region of interest" description="Disordered" evidence="5">
    <location>
        <begin position="970"/>
        <end position="1102"/>
    </location>
</feature>
<reference evidence="7 8" key="1">
    <citation type="journal article" date="2017" name="Int. J. Parasitol.">
        <title>The genome of the protozoan parasite Cystoisospora suis and a reverse vaccinology approach to identify vaccine candidates.</title>
        <authorList>
            <person name="Palmieri N."/>
            <person name="Shrestha A."/>
            <person name="Ruttkowski B."/>
            <person name="Beck T."/>
            <person name="Vogl C."/>
            <person name="Tomley F."/>
            <person name="Blake D.P."/>
            <person name="Joachim A."/>
        </authorList>
    </citation>
    <scope>NUCLEOTIDE SEQUENCE [LARGE SCALE GENOMIC DNA]</scope>
    <source>
        <strain evidence="7 8">Wien I</strain>
    </source>
</reference>
<feature type="compositionally biased region" description="Basic and acidic residues" evidence="5">
    <location>
        <begin position="1519"/>
        <end position="1561"/>
    </location>
</feature>
<dbReference type="PANTHER" id="PTHR12131:SF1">
    <property type="entry name" value="ATP-DEPENDENT RNA HELICASE SUPV3L1, MITOCHONDRIAL-RELATED"/>
    <property type="match status" value="1"/>
</dbReference>
<feature type="compositionally biased region" description="Basic and acidic residues" evidence="5">
    <location>
        <begin position="975"/>
        <end position="984"/>
    </location>
</feature>
<proteinExistence type="predicted"/>
<evidence type="ECO:0000256" key="3">
    <source>
        <dbReference type="ARBA" id="ARBA00022806"/>
    </source>
</evidence>
<feature type="compositionally biased region" description="Basic and acidic residues" evidence="5">
    <location>
        <begin position="638"/>
        <end position="656"/>
    </location>
</feature>
<dbReference type="InterPro" id="IPR014001">
    <property type="entry name" value="Helicase_ATP-bd"/>
</dbReference>
<dbReference type="InterPro" id="IPR055206">
    <property type="entry name" value="DEXQc_SUV3"/>
</dbReference>
<feature type="compositionally biased region" description="Basic and acidic residues" evidence="5">
    <location>
        <begin position="480"/>
        <end position="489"/>
    </location>
</feature>
<feature type="region of interest" description="Disordered" evidence="5">
    <location>
        <begin position="243"/>
        <end position="313"/>
    </location>
</feature>
<dbReference type="GO" id="GO:0004386">
    <property type="term" value="F:helicase activity"/>
    <property type="evidence" value="ECO:0007669"/>
    <property type="project" value="UniProtKB-KW"/>
</dbReference>
<dbReference type="Pfam" id="PF22527">
    <property type="entry name" value="DEXQc_Suv3"/>
    <property type="match status" value="1"/>
</dbReference>
<dbReference type="Pfam" id="PF12513">
    <property type="entry name" value="SUV3_C"/>
    <property type="match status" value="1"/>
</dbReference>
<feature type="compositionally biased region" description="Basic and acidic residues" evidence="5">
    <location>
        <begin position="1960"/>
        <end position="1973"/>
    </location>
</feature>
<feature type="compositionally biased region" description="Low complexity" evidence="5">
    <location>
        <begin position="1088"/>
        <end position="1102"/>
    </location>
</feature>
<feature type="region of interest" description="Disordered" evidence="5">
    <location>
        <begin position="1490"/>
        <end position="1635"/>
    </location>
</feature>
<feature type="region of interest" description="Disordered" evidence="5">
    <location>
        <begin position="1371"/>
        <end position="1416"/>
    </location>
</feature>
<protein>
    <submittedName>
        <fullName evidence="7">Helicase</fullName>
    </submittedName>
</protein>
<dbReference type="GO" id="GO:0005524">
    <property type="term" value="F:ATP binding"/>
    <property type="evidence" value="ECO:0007669"/>
    <property type="project" value="UniProtKB-KW"/>
</dbReference>
<feature type="compositionally biased region" description="Polar residues" evidence="5">
    <location>
        <begin position="304"/>
        <end position="313"/>
    </location>
</feature>
<feature type="region of interest" description="Disordered" evidence="5">
    <location>
        <begin position="557"/>
        <end position="591"/>
    </location>
</feature>
<dbReference type="InterPro" id="IPR001650">
    <property type="entry name" value="Helicase_C-like"/>
</dbReference>
<dbReference type="GO" id="GO:0045025">
    <property type="term" value="C:mitochondrial degradosome"/>
    <property type="evidence" value="ECO:0007669"/>
    <property type="project" value="TreeGrafter"/>
</dbReference>
<dbReference type="InterPro" id="IPR027417">
    <property type="entry name" value="P-loop_NTPase"/>
</dbReference>
<dbReference type="Gene3D" id="3.40.50.300">
    <property type="entry name" value="P-loop containing nucleotide triphosphate hydrolases"/>
    <property type="match status" value="2"/>
</dbReference>
<name>A0A2C6KZ39_9APIC</name>
<keyword evidence="1" id="KW-0547">Nucleotide-binding</keyword>
<evidence type="ECO:0000256" key="5">
    <source>
        <dbReference type="SAM" id="MobiDB-lite"/>
    </source>
</evidence>
<keyword evidence="8" id="KW-1185">Reference proteome</keyword>
<evidence type="ECO:0000256" key="4">
    <source>
        <dbReference type="ARBA" id="ARBA00022840"/>
    </source>
</evidence>
<dbReference type="Gene3D" id="1.20.58.1080">
    <property type="match status" value="1"/>
</dbReference>
<feature type="domain" description="Helicase ATP-binding" evidence="6">
    <location>
        <begin position="715"/>
        <end position="829"/>
    </location>
</feature>
<feature type="compositionally biased region" description="Polar residues" evidence="5">
    <location>
        <begin position="243"/>
        <end position="265"/>
    </location>
</feature>
<feature type="region of interest" description="Disordered" evidence="5">
    <location>
        <begin position="103"/>
        <end position="139"/>
    </location>
</feature>
<feature type="compositionally biased region" description="Polar residues" evidence="5">
    <location>
        <begin position="464"/>
        <end position="478"/>
    </location>
</feature>
<feature type="compositionally biased region" description="Acidic residues" evidence="5">
    <location>
        <begin position="1564"/>
        <end position="1576"/>
    </location>
</feature>
<feature type="region of interest" description="Disordered" evidence="5">
    <location>
        <begin position="631"/>
        <end position="656"/>
    </location>
</feature>
<dbReference type="EMBL" id="MIGC01002376">
    <property type="protein sequence ID" value="PHJ21205.1"/>
    <property type="molecule type" value="Genomic_DNA"/>
</dbReference>
<keyword evidence="2" id="KW-0378">Hydrolase</keyword>
<dbReference type="Proteomes" id="UP000221165">
    <property type="component" value="Unassembled WGS sequence"/>
</dbReference>
<dbReference type="RefSeq" id="XP_067922889.1">
    <property type="nucleotide sequence ID" value="XM_068065140.1"/>
</dbReference>
<feature type="compositionally biased region" description="Basic and acidic residues" evidence="5">
    <location>
        <begin position="992"/>
        <end position="1077"/>
    </location>
</feature>
<sequence length="2063" mass="231734">MSFNEGFFRILNTPKNTLFFTVKPDNNLRNQEGVLFHSSLPFAFSSCPRYGQNGVFSLFSPSRRDFRHPPREMGFLSGFLAPAHTQRRFRFSYSKGFSSYVNESRGRRRREERRQRIEPPRTFSRHPLNTSTEEERTGYVDSRNERFSALIDQEEDDTSASWKSSFYSRSWLEDRDKQSVRIIPSSAESSCRGPVPPLYSSSTNFVDSTGRYDGNSLLKDTIPRTHDDVCTLRASYATPLLSSVASPSTSLPGQRSDDTLTSPGRQSHAPKKMSSKESGEQASALGIPSTGQRRYPLESFDSKPFSTRESGVSDVSPTTYAEVYVRQISTAPLTEQEERTISLVWRDVLNEKKLCHYLQKYWNIPLFLLRSSRFHHECISYLKNNVSERCPSDFPRNASPSSSLSCLRRPSVEISSVECGRTPGVGRKKRVASKAARHLSFQDPYSFATSWLVRTPHTEDITQSDHPSNLQCTLNNTGDLHGHGRRNEESSSSGDVQNVLPRGRRENVQNSGVCIEEGEAQVGDESRQELSLSFRSRQCLFLLKQLRSVASGCVPPPLDSRRETSTRSTPPVCTPREKMISSTHVPKTTRTDTGQFSTAEEKTLYSDRDENLATTRHQDLYEETFTLLRNLTEDGSEDEKRQRRKGGEGSGHFIDDKDSSKVFPKLLSSKNACRFAPLLTLARLVLSDRYASHLLILKNLRRYADLRMPSSFYPSARQYSRQVFIHAGPPNSGKTAEAVKALLRAPTGCYLAPLRLLAWEVYTRLKREGKKVSLITGQERRICRGQTHVCCTIEAAPLLQRFKCGVIDEAQILASSQRGDAWTRALLGLQVEELHVCSDERAIPLLERMIHSCNDALTIQRYQRLSPLCVEDRPLESLEQLETGDCLICFTRNDVLSLKVKLESLGYNVCLVYGQLPPRVKQAQARRFNEAVRAEYQFEQLTKEDTRQAPDGEEDRLWYDNDVRSLPLLSSTQSQDHRAVRGDHPLCLSGEKGGKSEDREPSRRSSLERVRLDGEEEVDNRGRERRIEECQLEREENFDSDGTHNRITQDKKKPLPLNLRHERLNGTTDFSKKEKEGTAPSFVKSSLSDPAPSANDLSSPSSPSIIQLQDFVTTPASSPSSLFQDFLPPSSSSSSSLQNAVKKQKTVLISTDAVGLGLNLDIRRVVFWKLYKFAGNSEGALRPLTIPEIRQLGGRAGRHGRVYGVEGGRVTCFSTHGAAENSEEDEDFKKVKEALSGSDPLPPLKAAALLPSIPQLLLFCDEVKRLRELDEREGEGVLPSRGSSDGHSSHVVYVEAFKMFCELAEIDEGYFLPRHKLNVMLTAIHALSDLTLSRHQLFTFALAPLPLCTPIAFLKENRSSKHVRKRNNAIDLDPEHDEQTEERLASLEDREIEDGKDDEVQGFSHESEHEPEDGTCEPWEVYDVDVEKDHERSDTLFASQNGVATALGSGMTDSFLRAYRTFALLLGTCSFVPLPPAYVLGQAKAKGERLHEPEDSCSTHAKREQKQEPLEEVDYLGRSTDDTFTRRDRMNEEERKQRCTAGEKGDRRGTTIKDVWKRVGTGEEGQESGYELEDDQLERPRANVRGGALGLQQSTSSSLSDATLPRSFQVSNERREKEEAGDVSVNHHFPGSASPMVTEEGIQRKQKLIKDIAEYLTQLEEHYQVLDVYRWLSMKYPEAFVDIQLAIVSQAHIANRIEVCLNTPWEKLGERGIRDQLHACFSDPHDTAEDVAQLVSLGPLRNEVFSSDRVIKESLKSLDTSFGPGQEYRHLTGVFKMASASQGPMQSISDIINNRVGVSFSDLDEFAPGNFGISTKDREFAENDVCASQQSHFSAFLAALNDSRHLFDGAVNPEKAFSQAVRNVLLEQQSGKRTAIDRGCASVLDCAYTVTPGHLKETDVAPYREGETGRPSFVSGEASLQGASTAIAVNPLECTSGDCREQAETRHRLRTEDSVTLPLREPRDNDPDRDESRYPSGKKSLLSERVDDTERREPGREEKEGIPMEVVFNDLREIAATNSEVGQILKQVWVACHFQPKTQLKTAETKSLNENKLFCTTKSPTQG</sequence>
<dbReference type="SUPFAM" id="SSF52540">
    <property type="entry name" value="P-loop containing nucleoside triphosphate hydrolases"/>
    <property type="match status" value="2"/>
</dbReference>
<feature type="compositionally biased region" description="Polar residues" evidence="5">
    <location>
        <begin position="580"/>
        <end position="591"/>
    </location>
</feature>
<accession>A0A2C6KZ39</accession>
<keyword evidence="3 7" id="KW-0347">Helicase</keyword>
<feature type="region of interest" description="Disordered" evidence="5">
    <location>
        <begin position="1942"/>
        <end position="2001"/>
    </location>
</feature>